<gene>
    <name evidence="1" type="ORF">CLV30_106139</name>
</gene>
<dbReference type="InterPro" id="IPR058154">
    <property type="entry name" value="Bxb1_TTP-like"/>
</dbReference>
<dbReference type="AlphaFoldDB" id="A0A2P8E3U0"/>
<dbReference type="Pfam" id="PF25681">
    <property type="entry name" value="Phage_TTP_17"/>
    <property type="match status" value="1"/>
</dbReference>
<proteinExistence type="predicted"/>
<keyword evidence="2" id="KW-1185">Reference proteome</keyword>
<organism evidence="1 2">
    <name type="scientific">Haloactinopolyspora alba</name>
    <dbReference type="NCBI Taxonomy" id="648780"/>
    <lineage>
        <taxon>Bacteria</taxon>
        <taxon>Bacillati</taxon>
        <taxon>Actinomycetota</taxon>
        <taxon>Actinomycetes</taxon>
        <taxon>Jiangellales</taxon>
        <taxon>Jiangellaceae</taxon>
        <taxon>Haloactinopolyspora</taxon>
    </lineage>
</organism>
<protein>
    <recommendedName>
        <fullName evidence="3">Major tail protein</fullName>
    </recommendedName>
</protein>
<dbReference type="RefSeq" id="WP_106537148.1">
    <property type="nucleotide sequence ID" value="NZ_ML142900.1"/>
</dbReference>
<sequence length="183" mass="19283">MALNNAATLVVNDGNYLTAPEGTALPADLTAPEVDWENVGHTSLEEILALSSEGGEQTVLGTLQAKSLRTTYSPRTEAMTFTLQQFDRAALKLYFGSNAVENADGTLGVPQTPQPTRCAFLAVFIDASNVFAFYAPSAEILRGDDLSVPDAESLAGLPLSVTPLVYGGNTWAYAVTPLGDVTP</sequence>
<dbReference type="OrthoDB" id="4094653at2"/>
<reference evidence="1 2" key="1">
    <citation type="submission" date="2018-03" db="EMBL/GenBank/DDBJ databases">
        <title>Genomic Encyclopedia of Archaeal and Bacterial Type Strains, Phase II (KMG-II): from individual species to whole genera.</title>
        <authorList>
            <person name="Goeker M."/>
        </authorList>
    </citation>
    <scope>NUCLEOTIDE SEQUENCE [LARGE SCALE GENOMIC DNA]</scope>
    <source>
        <strain evidence="1 2">DSM 45211</strain>
    </source>
</reference>
<accession>A0A2P8E3U0</accession>
<evidence type="ECO:0000313" key="1">
    <source>
        <dbReference type="EMBL" id="PSL04134.1"/>
    </source>
</evidence>
<name>A0A2P8E3U0_9ACTN</name>
<evidence type="ECO:0008006" key="3">
    <source>
        <dbReference type="Google" id="ProtNLM"/>
    </source>
</evidence>
<comment type="caution">
    <text evidence="1">The sequence shown here is derived from an EMBL/GenBank/DDBJ whole genome shotgun (WGS) entry which is preliminary data.</text>
</comment>
<dbReference type="Proteomes" id="UP000243528">
    <property type="component" value="Unassembled WGS sequence"/>
</dbReference>
<dbReference type="EMBL" id="PYGE01000006">
    <property type="protein sequence ID" value="PSL04134.1"/>
    <property type="molecule type" value="Genomic_DNA"/>
</dbReference>
<evidence type="ECO:0000313" key="2">
    <source>
        <dbReference type="Proteomes" id="UP000243528"/>
    </source>
</evidence>